<organism evidence="2 3">
    <name type="scientific">Oryza rufipogon</name>
    <name type="common">Brownbeard rice</name>
    <name type="synonym">Asian wild rice</name>
    <dbReference type="NCBI Taxonomy" id="4529"/>
    <lineage>
        <taxon>Eukaryota</taxon>
        <taxon>Viridiplantae</taxon>
        <taxon>Streptophyta</taxon>
        <taxon>Embryophyta</taxon>
        <taxon>Tracheophyta</taxon>
        <taxon>Spermatophyta</taxon>
        <taxon>Magnoliopsida</taxon>
        <taxon>Liliopsida</taxon>
        <taxon>Poales</taxon>
        <taxon>Poaceae</taxon>
        <taxon>BOP clade</taxon>
        <taxon>Oryzoideae</taxon>
        <taxon>Oryzeae</taxon>
        <taxon>Oryzinae</taxon>
        <taxon>Oryza</taxon>
    </lineage>
</organism>
<reference evidence="3" key="1">
    <citation type="submission" date="2013-06" db="EMBL/GenBank/DDBJ databases">
        <authorList>
            <person name="Zhao Q."/>
        </authorList>
    </citation>
    <scope>NUCLEOTIDE SEQUENCE</scope>
    <source>
        <strain evidence="3">cv. W1943</strain>
    </source>
</reference>
<dbReference type="STRING" id="4529.A0A0E0NWD2"/>
<evidence type="ECO:0000256" key="1">
    <source>
        <dbReference type="SAM" id="MobiDB-lite"/>
    </source>
</evidence>
<feature type="compositionally biased region" description="Low complexity" evidence="1">
    <location>
        <begin position="129"/>
        <end position="142"/>
    </location>
</feature>
<dbReference type="eggNOG" id="ENOG502S0RC">
    <property type="taxonomic scope" value="Eukaryota"/>
</dbReference>
<dbReference type="PANTHER" id="PTHR33108:SF10">
    <property type="entry name" value="EXPRESSED PROTEIN"/>
    <property type="match status" value="1"/>
</dbReference>
<evidence type="ECO:0000313" key="3">
    <source>
        <dbReference type="Proteomes" id="UP000008022"/>
    </source>
</evidence>
<proteinExistence type="predicted"/>
<dbReference type="Pfam" id="PF07911">
    <property type="entry name" value="DUF1677"/>
    <property type="match status" value="1"/>
</dbReference>
<dbReference type="HOGENOM" id="CLU_085198_2_0_1"/>
<accession>A0A0E0NWD2</accession>
<feature type="region of interest" description="Disordered" evidence="1">
    <location>
        <begin position="114"/>
        <end position="142"/>
    </location>
</feature>
<evidence type="ECO:0008006" key="4">
    <source>
        <dbReference type="Google" id="ProtNLM"/>
    </source>
</evidence>
<dbReference type="PANTHER" id="PTHR33108">
    <property type="entry name" value="OS01G0745000 PROTEIN"/>
    <property type="match status" value="1"/>
</dbReference>
<dbReference type="InterPro" id="IPR012876">
    <property type="entry name" value="DUF1677_pln"/>
</dbReference>
<reference evidence="2" key="2">
    <citation type="submission" date="2015-06" db="UniProtKB">
        <authorList>
            <consortium name="EnsemblPlants"/>
        </authorList>
    </citation>
    <scope>IDENTIFICATION</scope>
</reference>
<dbReference type="EnsemblPlants" id="ORUFI03G21630.1">
    <property type="protein sequence ID" value="ORUFI03G21630.1"/>
    <property type="gene ID" value="ORUFI03G21630"/>
</dbReference>
<evidence type="ECO:0000313" key="2">
    <source>
        <dbReference type="EnsemblPlants" id="ORUFI03G21630.1"/>
    </source>
</evidence>
<dbReference type="AlphaFoldDB" id="A0A0E0NWD2"/>
<keyword evidence="3" id="KW-1185">Reference proteome</keyword>
<name>A0A0E0NWD2_ORYRU</name>
<dbReference type="Proteomes" id="UP000008022">
    <property type="component" value="Unassembled WGS sequence"/>
</dbReference>
<protein>
    <recommendedName>
        <fullName evidence="4">DUF1677 family protein</fullName>
    </recommendedName>
</protein>
<sequence>MEEVGEVEEEEEAAAAAVVVAAACECCGFTQECTAPYMAAVRARYGGRWICGLCGDAAGEELGRADPPISPGEALDRHAAVCRARRASVPPSPEENAGDLIAAVRVLLLRRLGSGGASSPPPPPRRVVRSTPSSPRRGVGGAADASDAVVVAAASVALARTGSCFAALLE</sequence>
<dbReference type="OMA" id="MAIGESH"/>
<dbReference type="Gramene" id="ORUFI03G21630.1">
    <property type="protein sequence ID" value="ORUFI03G21630.1"/>
    <property type="gene ID" value="ORUFI03G21630"/>
</dbReference>